<accession>A0A4Z2FR13</accession>
<evidence type="ECO:0000313" key="2">
    <source>
        <dbReference type="Proteomes" id="UP000314294"/>
    </source>
</evidence>
<dbReference type="AlphaFoldDB" id="A0A4Z2FR13"/>
<protein>
    <submittedName>
        <fullName evidence="1">Uncharacterized protein</fullName>
    </submittedName>
</protein>
<evidence type="ECO:0000313" key="1">
    <source>
        <dbReference type="EMBL" id="TNN42812.1"/>
    </source>
</evidence>
<keyword evidence="2" id="KW-1185">Reference proteome</keyword>
<organism evidence="1 2">
    <name type="scientific">Liparis tanakae</name>
    <name type="common">Tanaka's snailfish</name>
    <dbReference type="NCBI Taxonomy" id="230148"/>
    <lineage>
        <taxon>Eukaryota</taxon>
        <taxon>Metazoa</taxon>
        <taxon>Chordata</taxon>
        <taxon>Craniata</taxon>
        <taxon>Vertebrata</taxon>
        <taxon>Euteleostomi</taxon>
        <taxon>Actinopterygii</taxon>
        <taxon>Neopterygii</taxon>
        <taxon>Teleostei</taxon>
        <taxon>Neoteleostei</taxon>
        <taxon>Acanthomorphata</taxon>
        <taxon>Eupercaria</taxon>
        <taxon>Perciformes</taxon>
        <taxon>Cottioidei</taxon>
        <taxon>Cottales</taxon>
        <taxon>Liparidae</taxon>
        <taxon>Liparis</taxon>
    </lineage>
</organism>
<comment type="caution">
    <text evidence="1">The sequence shown here is derived from an EMBL/GenBank/DDBJ whole genome shotgun (WGS) entry which is preliminary data.</text>
</comment>
<proteinExistence type="predicted"/>
<name>A0A4Z2FR13_9TELE</name>
<sequence>MLSHSEIRTLPLKTWRLNASNDQPVDRWTTWVWVYHTCVVGFAVVKTRSRFTACRSLSYGHAVTGPAPPGLPCWLTGVDSFHSAPVNRLKVNRPAGSRLVIIIKNGGK</sequence>
<reference evidence="1 2" key="1">
    <citation type="submission" date="2019-03" db="EMBL/GenBank/DDBJ databases">
        <title>First draft genome of Liparis tanakae, snailfish: a comprehensive survey of snailfish specific genes.</title>
        <authorList>
            <person name="Kim W."/>
            <person name="Song I."/>
            <person name="Jeong J.-H."/>
            <person name="Kim D."/>
            <person name="Kim S."/>
            <person name="Ryu S."/>
            <person name="Song J.Y."/>
            <person name="Lee S.K."/>
        </authorList>
    </citation>
    <scope>NUCLEOTIDE SEQUENCE [LARGE SCALE GENOMIC DNA]</scope>
    <source>
        <tissue evidence="1">Muscle</tissue>
    </source>
</reference>
<dbReference type="Proteomes" id="UP000314294">
    <property type="component" value="Unassembled WGS sequence"/>
</dbReference>
<dbReference type="EMBL" id="SRLO01001012">
    <property type="protein sequence ID" value="TNN42812.1"/>
    <property type="molecule type" value="Genomic_DNA"/>
</dbReference>
<gene>
    <name evidence="1" type="ORF">EYF80_047012</name>
</gene>